<evidence type="ECO:0000313" key="4">
    <source>
        <dbReference type="EMBL" id="CDG84427.1"/>
    </source>
</evidence>
<dbReference type="InterPro" id="IPR008707">
    <property type="entry name" value="B-propeller_PilY1"/>
</dbReference>
<dbReference type="HOGENOM" id="CLU_001890_0_0_4"/>
<reference evidence="4 5" key="1">
    <citation type="journal article" date="2015" name="Genome Announc.">
        <title>Genome Sequence of Mushroom Soft-Rot Pathogen Janthinobacterium agaricidamnosum.</title>
        <authorList>
            <person name="Graupner K."/>
            <person name="Lackner G."/>
            <person name="Hertweck C."/>
        </authorList>
    </citation>
    <scope>NUCLEOTIDE SEQUENCE [LARGE SCALE GENOMIC DNA]</scope>
    <source>
        <strain evidence="5">NBRC 102515 / DSM 9628</strain>
    </source>
</reference>
<keyword evidence="5" id="KW-1185">Reference proteome</keyword>
<dbReference type="GO" id="GO:0046872">
    <property type="term" value="F:metal ion binding"/>
    <property type="evidence" value="ECO:0007669"/>
    <property type="project" value="UniProtKB-KW"/>
</dbReference>
<dbReference type="KEGG" id="jag:GJA_3813"/>
<dbReference type="EMBL" id="HG322949">
    <property type="protein sequence ID" value="CDG84427.1"/>
    <property type="molecule type" value="Genomic_DNA"/>
</dbReference>
<name>W0VAZ0_9BURK</name>
<sequence>MPAAAATPPVDIAAIPPGLPASRVPPNLLIDLSLTHAAVAAAYPGADDYDRGKEYLGYFNAAMCYRYPMKHRAGSAVKEPDLADATAYFSIAGPADALHECGGTSFSGNFMNWASSSVLDILRYGLTGGDRVIDEAGRTVLQRAWLPDGKVNPDFYAHPRYFPRKVLAAAGTGTGSGIGTGSAPSRVTPFDTPLLYIVSCRNRILFSDSADGGNCDTPRFLPKASVPARSDKYFGEYLVRVSVCDAIEGLARMDLCVPYRKGKSYKPAGSIQQHAATLRIGLFSYLTGHGAGDPNLYGGALRAPLAYIGQKKFDGPDFIAAPNGTPEWSADSGVLSAAPGGVIRYVNTLGRGSPEQPGRYKNADPLSELYYESLRYLQGRQPSAGSPVLSDDAGFPVMTHWSDPVTAACQRHLIVTIANTHTVEDRYVPGNSRSDYLDAARAGDSFGPAPLDVMEWTRRIGDMEADMSGKYGNHAARPGLSGLERQNTGEAGRGTYYAAGLAYWAHANAIRPDKTFRVDNAVIDLDRGGNGVPGAANPRGIKPRDSQLYLMAKYGAFDDRNLDGNPFRTTASVAGPPLDNNAEWSGAGLDPGSYFLGSEPVALIAAIRSVFAGAAMGAASGRKPARTLIAAPKAGEDTYLFQTEFDSANHSGSLLRLAASLDAAGLHVGKRLWDAGAMLDGDAGSVPPLAGKPAAHERRIYTLDKSATPATVPFEWERLSADQRALLDVPPALDEPKARTPDGWGRQRLAYLRGERGLEAGQPGGILRRRDGILGAAADGAPLYVGAPSAAIGGAEYTAFHASYQLRRKMVYLGMGDGMLHGFDAASGVEVLAYLPNALLADINELASTHYAGRPYADGSAGVGEALVAGRWRTILVSGMGAGGQGVFALDVTDPDHFEADGALWEFTDLDDAAIGNLMAPPAIAKFRIGSRDGIPQYRYFAVVSSGLNNYVDDGKGRFVHGAAGALFLLALDKPAAAKWQAGVNYYKLAIPLSDSGSANGIGPPALVAGMDGAVRYGYVGDLQGNLWRIDFSGNPPWSESVGPGAGKKPLFVARDTSGKRQPISQQPKVVYVPGGGYLVLFGTGQWIEADDAVPSTFSTQSFYAIHDLLKDKVVVSGRAELSERILSGAADDPSVGIVGEVAAHTGPAASKGWYLDFAQGNLSGERSVVDATLASGKVFFTTVLPGRDPCLAATARSYSLDSLSGFAVNDSGIAQSGGVSGHLFASEIRSAPLVWEMAASVGVRGATGRAAVRKELLVIHPDLAIAAGKDVPGSLVRGASLSLPAKRLSWREVANWRELHDAAKK</sequence>
<organism evidence="4 5">
    <name type="scientific">Janthinobacterium agaricidamnosum NBRC 102515 = DSM 9628</name>
    <dbReference type="NCBI Taxonomy" id="1349767"/>
    <lineage>
        <taxon>Bacteria</taxon>
        <taxon>Pseudomonadati</taxon>
        <taxon>Pseudomonadota</taxon>
        <taxon>Betaproteobacteria</taxon>
        <taxon>Burkholderiales</taxon>
        <taxon>Oxalobacteraceae</taxon>
        <taxon>Janthinobacterium</taxon>
    </lineage>
</organism>
<proteinExistence type="predicted"/>
<dbReference type="Proteomes" id="UP000027604">
    <property type="component" value="Chromosome I"/>
</dbReference>
<evidence type="ECO:0000313" key="5">
    <source>
        <dbReference type="Proteomes" id="UP000027604"/>
    </source>
</evidence>
<evidence type="ECO:0000259" key="3">
    <source>
        <dbReference type="Pfam" id="PF05567"/>
    </source>
</evidence>
<protein>
    <submittedName>
        <fullName evidence="4">Type IV pilus assembly protein, tip-associated adhesin PilY1</fullName>
    </submittedName>
</protein>
<accession>W0VAZ0</accession>
<keyword evidence="1" id="KW-0479">Metal-binding</keyword>
<gene>
    <name evidence="4" type="primary">pilY2</name>
    <name evidence="4" type="ORF">GJA_3813</name>
</gene>
<dbReference type="Pfam" id="PF05567">
    <property type="entry name" value="T4P_PilY1"/>
    <property type="match status" value="1"/>
</dbReference>
<dbReference type="eggNOG" id="COG3419">
    <property type="taxonomic scope" value="Bacteria"/>
</dbReference>
<keyword evidence="2" id="KW-0106">Calcium</keyword>
<dbReference type="STRING" id="1349767.GJA_3813"/>
<evidence type="ECO:0000256" key="2">
    <source>
        <dbReference type="ARBA" id="ARBA00022837"/>
    </source>
</evidence>
<dbReference type="PATRIC" id="fig|1349767.4.peg.405"/>
<evidence type="ECO:0000256" key="1">
    <source>
        <dbReference type="ARBA" id="ARBA00022723"/>
    </source>
</evidence>
<feature type="domain" description="PilY1 beta-propeller" evidence="3">
    <location>
        <begin position="794"/>
        <end position="1115"/>
    </location>
</feature>